<evidence type="ECO:0000313" key="3">
    <source>
        <dbReference type="Proteomes" id="UP001056855"/>
    </source>
</evidence>
<dbReference type="EMBL" id="CP100355">
    <property type="protein sequence ID" value="UTF52072.1"/>
    <property type="molecule type" value="Genomic_DNA"/>
</dbReference>
<sequence>MDRRKYLTAIGGLPPTITGYMLSSQGADIDEDGNVPAPDTNEATLADHWRHVDVVNYGADPTGEDDVTPVLEEILAEEGGDELLVLFPPGTYRMDAGFEHDSFRDFGLLGYNATIEPSSTFEGVGVYDSKVFALGPSRSYSGHNVYIGGFEFDFRNVEEEDGVAGSAVVSYATGDVIFEHIMTVGRPTSGRRMIELIGMEDCRGQIYDCVVNGGPGAGVYVEATDNAVATITHSLARNCADNGFYCSNGSVVVENCTAIDNDISNIRIGGVVRDSAVWVRDSELSDARGYWLRDGDCRLENCYGYNDAEGSRSVLEVASSGRSVTITGSRLGSDADRRIAVVNENGEGGDGLVTFRDCTFFGEKNSSATEDAIIVARDETAFLDCSCTLTGDVYPIRFNGSAQNCRVIGGRYESVRPIRFESGRGGVVRDVTLETDRQDVVLEVDVPDVAVDNVQGEISTDVRTVVNGLGDNGSSNPADDGDWHEHGREGAVVAWTDTDSDAERLSIYRNGDWYSWTVE</sequence>
<feature type="domain" description="Rhamnogalacturonase A/B/Epimerase-like pectate lyase" evidence="1">
    <location>
        <begin position="52"/>
        <end position="258"/>
    </location>
</feature>
<dbReference type="RefSeq" id="WP_254155824.1">
    <property type="nucleotide sequence ID" value="NZ_CP100355.1"/>
</dbReference>
<dbReference type="KEGG" id="sawl:NGM29_09650"/>
<accession>A0A9E7N8J1</accession>
<dbReference type="InterPro" id="IPR011050">
    <property type="entry name" value="Pectin_lyase_fold/virulence"/>
</dbReference>
<evidence type="ECO:0000313" key="2">
    <source>
        <dbReference type="EMBL" id="UTF52072.1"/>
    </source>
</evidence>
<evidence type="ECO:0000259" key="1">
    <source>
        <dbReference type="Pfam" id="PF12708"/>
    </source>
</evidence>
<dbReference type="Pfam" id="PF12708">
    <property type="entry name" value="Pect-lyase_RHGA_epim"/>
    <property type="match status" value="1"/>
</dbReference>
<keyword evidence="3" id="KW-1185">Reference proteome</keyword>
<dbReference type="InterPro" id="IPR024535">
    <property type="entry name" value="RHGA/B-epi-like_pectate_lyase"/>
</dbReference>
<reference evidence="2" key="1">
    <citation type="submission" date="2022-06" db="EMBL/GenBank/DDBJ databases">
        <title>Diverse halophilic archaea isolated from saline environments.</title>
        <authorList>
            <person name="Cui H.-L."/>
        </authorList>
    </citation>
    <scope>NUCLEOTIDE SEQUENCE</scope>
    <source>
        <strain evidence="2">WLHS1</strain>
    </source>
</reference>
<dbReference type="SUPFAM" id="SSF51126">
    <property type="entry name" value="Pectin lyase-like"/>
    <property type="match status" value="1"/>
</dbReference>
<dbReference type="InterPro" id="IPR012334">
    <property type="entry name" value="Pectin_lyas_fold"/>
</dbReference>
<organism evidence="2 3">
    <name type="scientific">Natronosalvus rutilus</name>
    <dbReference type="NCBI Taxonomy" id="2953753"/>
    <lineage>
        <taxon>Archaea</taxon>
        <taxon>Methanobacteriati</taxon>
        <taxon>Methanobacteriota</taxon>
        <taxon>Stenosarchaea group</taxon>
        <taxon>Halobacteria</taxon>
        <taxon>Halobacteriales</taxon>
        <taxon>Natrialbaceae</taxon>
        <taxon>Natronosalvus</taxon>
    </lineage>
</organism>
<dbReference type="AlphaFoldDB" id="A0A9E7N8J1"/>
<name>A0A9E7N8J1_9EURY</name>
<protein>
    <recommendedName>
        <fullName evidence="1">Rhamnogalacturonase A/B/Epimerase-like pectate lyase domain-containing protein</fullName>
    </recommendedName>
</protein>
<dbReference type="GeneID" id="73290310"/>
<dbReference type="Proteomes" id="UP001056855">
    <property type="component" value="Chromosome"/>
</dbReference>
<gene>
    <name evidence="2" type="ORF">NGM29_09650</name>
</gene>
<dbReference type="Gene3D" id="2.160.20.10">
    <property type="entry name" value="Single-stranded right-handed beta-helix, Pectin lyase-like"/>
    <property type="match status" value="1"/>
</dbReference>
<proteinExistence type="predicted"/>